<dbReference type="Proteomes" id="UP000215931">
    <property type="component" value="Unassembled WGS sequence"/>
</dbReference>
<organism evidence="3 4">
    <name type="scientific">Mesorhizobium wenxiniae</name>
    <dbReference type="NCBI Taxonomy" id="2014805"/>
    <lineage>
        <taxon>Bacteria</taxon>
        <taxon>Pseudomonadati</taxon>
        <taxon>Pseudomonadota</taxon>
        <taxon>Alphaproteobacteria</taxon>
        <taxon>Hyphomicrobiales</taxon>
        <taxon>Phyllobacteriaceae</taxon>
        <taxon>Mesorhizobium</taxon>
    </lineage>
</organism>
<evidence type="ECO:0000256" key="1">
    <source>
        <dbReference type="ARBA" id="ARBA00023239"/>
    </source>
</evidence>
<evidence type="ECO:0000313" key="4">
    <source>
        <dbReference type="Proteomes" id="UP000215931"/>
    </source>
</evidence>
<dbReference type="SUPFAM" id="SSF51366">
    <property type="entry name" value="Ribulose-phoshate binding barrel"/>
    <property type="match status" value="1"/>
</dbReference>
<accession>A0A271KGS0</accession>
<evidence type="ECO:0000259" key="2">
    <source>
        <dbReference type="SMART" id="SM00934"/>
    </source>
</evidence>
<keyword evidence="4" id="KW-1185">Reference proteome</keyword>
<dbReference type="GO" id="GO:0004590">
    <property type="term" value="F:orotidine-5'-phosphate decarboxylase activity"/>
    <property type="evidence" value="ECO:0007669"/>
    <property type="project" value="InterPro"/>
</dbReference>
<feature type="domain" description="Orotidine 5'-phosphate decarboxylase" evidence="2">
    <location>
        <begin position="86"/>
        <end position="287"/>
    </location>
</feature>
<dbReference type="AlphaFoldDB" id="A0A271KGS0"/>
<comment type="caution">
    <text evidence="3">The sequence shown here is derived from an EMBL/GenBank/DDBJ whole genome shotgun (WGS) entry which is preliminary data.</text>
</comment>
<reference evidence="3 4" key="1">
    <citation type="submission" date="2017-08" db="EMBL/GenBank/DDBJ databases">
        <title>Mesorhizobium wenxinae sp. nov., a novel rhizobial species isolated from root nodules of chickpea (Cicer arietinum L.).</title>
        <authorList>
            <person name="Zhang J."/>
        </authorList>
    </citation>
    <scope>NUCLEOTIDE SEQUENCE [LARGE SCALE GENOMIC DNA]</scope>
    <source>
        <strain evidence="4">WYCCWR 10019</strain>
    </source>
</reference>
<evidence type="ECO:0000313" key="3">
    <source>
        <dbReference type="EMBL" id="PAP94962.1"/>
    </source>
</evidence>
<dbReference type="InterPro" id="IPR011060">
    <property type="entry name" value="RibuloseP-bd_barrel"/>
</dbReference>
<dbReference type="Gene3D" id="3.20.20.70">
    <property type="entry name" value="Aldolase class I"/>
    <property type="match status" value="1"/>
</dbReference>
<sequence>MGSNNLVKGLPHIALLLVSALIWTAPPAFRQEPHLLCRVRFALPMQTSLGVSGLWQISTTRHTTVNWALSSCRPRCLKQSERTALLLQVAFDKPEHLALLPQMKAFADIIEIGTPLLKRFGLSAITTARELCPEIMVLADTKTVDGGQLEADMVFGAGAAFMTVLSCASSATHEAIGKRAAAFGATVIVDTITESGEAELLPLNAVFPESFGYVAVHSPKDARLAGNTSTSHIDAVRKMHDRGFLVSLAGGIGPDTLEAVIAVEPEILVVGSAITESASPKEVARWIRDRLPNPGRGWPWDRK</sequence>
<dbReference type="GO" id="GO:0006207">
    <property type="term" value="P:'de novo' pyrimidine nucleobase biosynthetic process"/>
    <property type="evidence" value="ECO:0007669"/>
    <property type="project" value="InterPro"/>
</dbReference>
<dbReference type="PANTHER" id="PTHR35039">
    <property type="entry name" value="3-KETO-L-GULONATE-6-PHOSPHATE DECARBOXYLASE SGBH-RELATED"/>
    <property type="match status" value="1"/>
</dbReference>
<name>A0A271KGS0_9HYPH</name>
<protein>
    <recommendedName>
        <fullName evidence="2">Orotidine 5'-phosphate decarboxylase domain-containing protein</fullName>
    </recommendedName>
</protein>
<proteinExistence type="predicted"/>
<keyword evidence="1" id="KW-0456">Lyase</keyword>
<dbReference type="InterPro" id="IPR001754">
    <property type="entry name" value="OMPdeCOase_dom"/>
</dbReference>
<dbReference type="GO" id="GO:0019854">
    <property type="term" value="P:L-ascorbic acid catabolic process"/>
    <property type="evidence" value="ECO:0007669"/>
    <property type="project" value="TreeGrafter"/>
</dbReference>
<dbReference type="PANTHER" id="PTHR35039:SF3">
    <property type="entry name" value="3-KETO-L-GULONATE-6-PHOSPHATE DECARBOXYLASE SGBH-RELATED"/>
    <property type="match status" value="1"/>
</dbReference>
<gene>
    <name evidence="3" type="ORF">CIT31_12710</name>
</gene>
<dbReference type="InterPro" id="IPR013785">
    <property type="entry name" value="Aldolase_TIM"/>
</dbReference>
<dbReference type="EMBL" id="NPKH01000020">
    <property type="protein sequence ID" value="PAP94962.1"/>
    <property type="molecule type" value="Genomic_DNA"/>
</dbReference>
<dbReference type="Pfam" id="PF00215">
    <property type="entry name" value="OMPdecase"/>
    <property type="match status" value="1"/>
</dbReference>
<dbReference type="GO" id="GO:0033982">
    <property type="term" value="F:3-dehydro-L-gulonate-6-phosphate decarboxylase activity"/>
    <property type="evidence" value="ECO:0007669"/>
    <property type="project" value="TreeGrafter"/>
</dbReference>
<dbReference type="SMART" id="SM00934">
    <property type="entry name" value="OMPdecase"/>
    <property type="match status" value="1"/>
</dbReference>
<dbReference type="OrthoDB" id="7943715at2"/>